<keyword evidence="1" id="KW-0812">Transmembrane</keyword>
<reference evidence="3" key="1">
    <citation type="journal article" date="2014" name="Proc. Natl. Acad. Sci. U.S.A.">
        <title>Extensive sampling of basidiomycete genomes demonstrates inadequacy of the white-rot/brown-rot paradigm for wood decay fungi.</title>
        <authorList>
            <person name="Riley R."/>
            <person name="Salamov A.A."/>
            <person name="Brown D.W."/>
            <person name="Nagy L.G."/>
            <person name="Floudas D."/>
            <person name="Held B.W."/>
            <person name="Levasseur A."/>
            <person name="Lombard V."/>
            <person name="Morin E."/>
            <person name="Otillar R."/>
            <person name="Lindquist E.A."/>
            <person name="Sun H."/>
            <person name="LaButti K.M."/>
            <person name="Schmutz J."/>
            <person name="Jabbour D."/>
            <person name="Luo H."/>
            <person name="Baker S.E."/>
            <person name="Pisabarro A.G."/>
            <person name="Walton J.D."/>
            <person name="Blanchette R.A."/>
            <person name="Henrissat B."/>
            <person name="Martin F."/>
            <person name="Cullen D."/>
            <person name="Hibbett D.S."/>
            <person name="Grigoriev I.V."/>
        </authorList>
    </citation>
    <scope>NUCLEOTIDE SEQUENCE [LARGE SCALE GENOMIC DNA]</scope>
    <source>
        <strain evidence="3">MUCL 33604</strain>
    </source>
</reference>
<keyword evidence="1" id="KW-0472">Membrane</keyword>
<feature type="transmembrane region" description="Helical" evidence="1">
    <location>
        <begin position="21"/>
        <end position="42"/>
    </location>
</feature>
<proteinExistence type="predicted"/>
<dbReference type="AlphaFoldDB" id="A0A067Q5K1"/>
<evidence type="ECO:0000313" key="3">
    <source>
        <dbReference type="Proteomes" id="UP000027265"/>
    </source>
</evidence>
<sequence length="98" mass="11197">MCAIRRTKNVSRRLVTPSRLFGIRLALSIHWLGIFVVASTTALSTTPLILGFPVPRFAIGPWHLNLKVGRRSIKYFKTYTSVYRPILCTLTPLRITKR</sequence>
<dbReference type="Proteomes" id="UP000027265">
    <property type="component" value="Unassembled WGS sequence"/>
</dbReference>
<dbReference type="EMBL" id="KL197717">
    <property type="protein sequence ID" value="KDQ58777.1"/>
    <property type="molecule type" value="Genomic_DNA"/>
</dbReference>
<keyword evidence="3" id="KW-1185">Reference proteome</keyword>
<keyword evidence="1" id="KW-1133">Transmembrane helix</keyword>
<protein>
    <submittedName>
        <fullName evidence="2">Uncharacterized protein</fullName>
    </submittedName>
</protein>
<dbReference type="HOGENOM" id="CLU_2333894_0_0_1"/>
<name>A0A067Q5K1_9AGAM</name>
<gene>
    <name evidence="2" type="ORF">JAAARDRAFT_34632</name>
</gene>
<evidence type="ECO:0000313" key="2">
    <source>
        <dbReference type="EMBL" id="KDQ58777.1"/>
    </source>
</evidence>
<evidence type="ECO:0000256" key="1">
    <source>
        <dbReference type="SAM" id="Phobius"/>
    </source>
</evidence>
<dbReference type="InParanoid" id="A0A067Q5K1"/>
<organism evidence="2 3">
    <name type="scientific">Jaapia argillacea MUCL 33604</name>
    <dbReference type="NCBI Taxonomy" id="933084"/>
    <lineage>
        <taxon>Eukaryota</taxon>
        <taxon>Fungi</taxon>
        <taxon>Dikarya</taxon>
        <taxon>Basidiomycota</taxon>
        <taxon>Agaricomycotina</taxon>
        <taxon>Agaricomycetes</taxon>
        <taxon>Agaricomycetidae</taxon>
        <taxon>Jaapiales</taxon>
        <taxon>Jaapiaceae</taxon>
        <taxon>Jaapia</taxon>
    </lineage>
</organism>
<accession>A0A067Q5K1</accession>